<comment type="caution">
    <text evidence="1">The sequence shown here is derived from an EMBL/GenBank/DDBJ whole genome shotgun (WGS) entry which is preliminary data.</text>
</comment>
<gene>
    <name evidence="1" type="ORF">ACFPK8_13455</name>
</gene>
<reference evidence="2" key="1">
    <citation type="journal article" date="2019" name="Int. J. Syst. Evol. Microbiol.">
        <title>The Global Catalogue of Microorganisms (GCM) 10K type strain sequencing project: providing services to taxonomists for standard genome sequencing and annotation.</title>
        <authorList>
            <consortium name="The Broad Institute Genomics Platform"/>
            <consortium name="The Broad Institute Genome Sequencing Center for Infectious Disease"/>
            <person name="Wu L."/>
            <person name="Ma J."/>
        </authorList>
    </citation>
    <scope>NUCLEOTIDE SEQUENCE [LARGE SCALE GENOMIC DNA]</scope>
    <source>
        <strain evidence="2">CGMCC 1.16455</strain>
    </source>
</reference>
<name>A0ABW0FIG7_9MICO</name>
<dbReference type="InterPro" id="IPR011032">
    <property type="entry name" value="GroES-like_sf"/>
</dbReference>
<organism evidence="1 2">
    <name type="scientific">Brachybacterium tyrofermentans</name>
    <dbReference type="NCBI Taxonomy" id="47848"/>
    <lineage>
        <taxon>Bacteria</taxon>
        <taxon>Bacillati</taxon>
        <taxon>Actinomycetota</taxon>
        <taxon>Actinomycetes</taxon>
        <taxon>Micrococcales</taxon>
        <taxon>Dermabacteraceae</taxon>
        <taxon>Brachybacterium</taxon>
    </lineage>
</organism>
<accession>A0ABW0FIG7</accession>
<dbReference type="GeneID" id="303299228"/>
<evidence type="ECO:0000313" key="2">
    <source>
        <dbReference type="Proteomes" id="UP001595937"/>
    </source>
</evidence>
<dbReference type="SUPFAM" id="SSF50129">
    <property type="entry name" value="GroES-like"/>
    <property type="match status" value="1"/>
</dbReference>
<evidence type="ECO:0000313" key="1">
    <source>
        <dbReference type="EMBL" id="MFC5298516.1"/>
    </source>
</evidence>
<protein>
    <submittedName>
        <fullName evidence="1">Uncharacterized protein</fullName>
    </submittedName>
</protein>
<dbReference type="EMBL" id="JBHSLN010000072">
    <property type="protein sequence ID" value="MFC5298516.1"/>
    <property type="molecule type" value="Genomic_DNA"/>
</dbReference>
<proteinExistence type="predicted"/>
<dbReference type="Proteomes" id="UP001595937">
    <property type="component" value="Unassembled WGS sequence"/>
</dbReference>
<keyword evidence="2" id="KW-1185">Reference proteome</keyword>
<dbReference type="RefSeq" id="WP_193116475.1">
    <property type="nucleotide sequence ID" value="NZ_BAAAIR010000100.1"/>
</dbReference>
<sequence length="49" mass="5253">MTPNRAAVMPEIGTLEIRDVPVPTLAPFQALVSTEAGGLPDTEHPREAR</sequence>